<keyword evidence="3" id="KW-0812">Transmembrane</keyword>
<feature type="compositionally biased region" description="Low complexity" evidence="2">
    <location>
        <begin position="10"/>
        <end position="34"/>
    </location>
</feature>
<sequence>MQPNNIGNQPAGPAAEAGMASAGAPVNAASAAPKSPDPTFDNGPSVVEGKGGKKTGWIIGLVLMALIAAGGVGFGVWAWMDGNTQKDALNMQISSLKQQVNSLQEQLDNGGAEYNNPIIQSLNSDEEYRVWLSSSIVDGKEMRIGIKDGKIDICSIYETGGAFVDDCMIEGVSGDIFNVVEFGQGQDNSNSNIGFIMTDGSVYYFPFVEAMKNNEFSIKGKLNVDGFVTDAIEITAGPTEPGVAGGYGSTIFILKDGTYVKFDEAMLN</sequence>
<keyword evidence="3" id="KW-1133">Transmembrane helix</keyword>
<evidence type="ECO:0000256" key="2">
    <source>
        <dbReference type="SAM" id="MobiDB-lite"/>
    </source>
</evidence>
<dbReference type="Proteomes" id="UP001191019">
    <property type="component" value="Unassembled WGS sequence"/>
</dbReference>
<comment type="caution">
    <text evidence="4">The sequence shown here is derived from an EMBL/GenBank/DDBJ whole genome shotgun (WGS) entry which is preliminary data.</text>
</comment>
<name>A0ABY0FPB3_9BACT</name>
<accession>A0ABY0FPB3</accession>
<evidence type="ECO:0000313" key="4">
    <source>
        <dbReference type="EMBL" id="RYC75123.1"/>
    </source>
</evidence>
<protein>
    <submittedName>
        <fullName evidence="4">Uncharacterized protein</fullName>
    </submittedName>
</protein>
<proteinExistence type="predicted"/>
<evidence type="ECO:0000256" key="3">
    <source>
        <dbReference type="SAM" id="Phobius"/>
    </source>
</evidence>
<dbReference type="EMBL" id="PRLM01000001">
    <property type="protein sequence ID" value="RYC75123.1"/>
    <property type="molecule type" value="Genomic_DNA"/>
</dbReference>
<evidence type="ECO:0000256" key="1">
    <source>
        <dbReference type="SAM" id="Coils"/>
    </source>
</evidence>
<organism evidence="4 5">
    <name type="scientific">Candidatus Nanosyncoccus alces</name>
    <dbReference type="NCBI Taxonomy" id="2171997"/>
    <lineage>
        <taxon>Bacteria</taxon>
        <taxon>Candidatus Saccharimonadota</taxon>
        <taxon>Candidatus Nanosyncoccalia</taxon>
        <taxon>Candidatus Nanosyncoccales</taxon>
        <taxon>Candidatus Nanosyncoccaceae</taxon>
        <taxon>Candidatus Nanosyncoccus</taxon>
    </lineage>
</organism>
<feature type="transmembrane region" description="Helical" evidence="3">
    <location>
        <begin position="57"/>
        <end position="80"/>
    </location>
</feature>
<keyword evidence="3" id="KW-0472">Membrane</keyword>
<gene>
    <name evidence="4" type="ORF">G3RUM_00063</name>
</gene>
<evidence type="ECO:0000313" key="5">
    <source>
        <dbReference type="Proteomes" id="UP001191019"/>
    </source>
</evidence>
<feature type="region of interest" description="Disordered" evidence="2">
    <location>
        <begin position="1"/>
        <end position="47"/>
    </location>
</feature>
<reference evidence="4 5" key="2">
    <citation type="journal article" date="2020" name="Cell Rep.">
        <title>Acquisition and Adaptation of Ultra-small Parasitic Reduced Genome Bacteria to Mammalian Hosts.</title>
        <authorList>
            <person name="McLean J.S."/>
            <person name="Bor B."/>
            <person name="Kerns K.A."/>
            <person name="Liu Q."/>
            <person name="To T.T."/>
            <person name="Solden L."/>
            <person name="Hendrickson E.L."/>
            <person name="Wrighton K."/>
            <person name="Shi W."/>
            <person name="He X."/>
        </authorList>
    </citation>
    <scope>NUCLEOTIDE SEQUENCE [LARGE SCALE GENOMIC DNA]</scope>
    <source>
        <strain evidence="4 5">TM7_G3_2_Rum_HOT_351B</strain>
    </source>
</reference>
<keyword evidence="5" id="KW-1185">Reference proteome</keyword>
<feature type="coiled-coil region" evidence="1">
    <location>
        <begin position="86"/>
        <end position="113"/>
    </location>
</feature>
<keyword evidence="1" id="KW-0175">Coiled coil</keyword>
<reference evidence="4 5" key="1">
    <citation type="journal article" date="2018" name="bioRxiv">
        <title>Evidence of independent acquisition and adaption of ultra-small bacteria to human hosts across the highly diverse yet reduced genomes of the phylum Saccharibacteria.</title>
        <authorList>
            <person name="McLean J.S."/>
            <person name="Bor B."/>
            <person name="To T.T."/>
            <person name="Liu Q."/>
            <person name="Kearns K.A."/>
            <person name="Solden L.M."/>
            <person name="Wrighton K.C."/>
            <person name="He X."/>
            <person name="Shi W."/>
        </authorList>
    </citation>
    <scope>NUCLEOTIDE SEQUENCE [LARGE SCALE GENOMIC DNA]</scope>
    <source>
        <strain evidence="4 5">TM7_G3_2_Rum_HOT_351B</strain>
    </source>
</reference>
<dbReference type="RefSeq" id="WP_129734264.1">
    <property type="nucleotide sequence ID" value="NZ_PRLM01000001.1"/>
</dbReference>